<dbReference type="EMBL" id="JAHKSW010000018">
    <property type="protein sequence ID" value="KAG7320962.1"/>
    <property type="molecule type" value="Genomic_DNA"/>
</dbReference>
<dbReference type="AlphaFoldDB" id="A0A9D3SE88"/>
<dbReference type="PROSITE" id="PS01186">
    <property type="entry name" value="EGF_2"/>
    <property type="match status" value="2"/>
</dbReference>
<dbReference type="PROSITE" id="PS51041">
    <property type="entry name" value="EMI"/>
    <property type="match status" value="1"/>
</dbReference>
<reference evidence="10 11" key="1">
    <citation type="submission" date="2021-06" db="EMBL/GenBank/DDBJ databases">
        <title>Chromosome-level genome assembly of the red-tail catfish (Hemibagrus wyckioides).</title>
        <authorList>
            <person name="Shao F."/>
        </authorList>
    </citation>
    <scope>NUCLEOTIDE SEQUENCE [LARGE SCALE GENOMIC DNA]</scope>
    <source>
        <strain evidence="10">EC202008001</strain>
        <tissue evidence="10">Blood</tissue>
    </source>
</reference>
<dbReference type="PROSITE" id="PS00022">
    <property type="entry name" value="EGF_1"/>
    <property type="match status" value="1"/>
</dbReference>
<dbReference type="InterPro" id="IPR000742">
    <property type="entry name" value="EGF"/>
</dbReference>
<dbReference type="Pfam" id="PF07546">
    <property type="entry name" value="EMI"/>
    <property type="match status" value="1"/>
</dbReference>
<feature type="signal peptide" evidence="7">
    <location>
        <begin position="1"/>
        <end position="16"/>
    </location>
</feature>
<dbReference type="CDD" id="cd00054">
    <property type="entry name" value="EGF_CA"/>
    <property type="match status" value="1"/>
</dbReference>
<gene>
    <name evidence="10" type="ORF">KOW79_015377</name>
</gene>
<evidence type="ECO:0000256" key="2">
    <source>
        <dbReference type="ARBA" id="ARBA00022729"/>
    </source>
</evidence>
<feature type="domain" description="EGF-like" evidence="8">
    <location>
        <begin position="145"/>
        <end position="177"/>
    </location>
</feature>
<feature type="chain" id="PRO_5038453948" description="EGF-like-domain, multiple 7" evidence="7">
    <location>
        <begin position="17"/>
        <end position="345"/>
    </location>
</feature>
<dbReference type="InterPro" id="IPR050969">
    <property type="entry name" value="Dev_Signal_Modulators"/>
</dbReference>
<dbReference type="InterPro" id="IPR000152">
    <property type="entry name" value="EGF-type_Asp/Asn_hydroxyl_site"/>
</dbReference>
<keyword evidence="3" id="KW-0106">Calcium</keyword>
<keyword evidence="1 6" id="KW-0245">EGF-like domain</keyword>
<dbReference type="InterPro" id="IPR001881">
    <property type="entry name" value="EGF-like_Ca-bd_dom"/>
</dbReference>
<dbReference type="OrthoDB" id="155976at2759"/>
<evidence type="ECO:0000256" key="3">
    <source>
        <dbReference type="ARBA" id="ARBA00022837"/>
    </source>
</evidence>
<dbReference type="PROSITE" id="PS00010">
    <property type="entry name" value="ASX_HYDROXYL"/>
    <property type="match status" value="1"/>
</dbReference>
<dbReference type="SMART" id="SM00179">
    <property type="entry name" value="EGF_CA"/>
    <property type="match status" value="1"/>
</dbReference>
<proteinExistence type="predicted"/>
<dbReference type="PANTHER" id="PTHR14949:SF56">
    <property type="entry name" value="EGF-LIKE-DOMAIN, MULTIPLE 7"/>
    <property type="match status" value="1"/>
</dbReference>
<name>A0A9D3SE88_9TELE</name>
<dbReference type="PROSITE" id="PS50026">
    <property type="entry name" value="EGF_3"/>
    <property type="match status" value="2"/>
</dbReference>
<evidence type="ECO:0000256" key="5">
    <source>
        <dbReference type="ARBA" id="ARBA00023157"/>
    </source>
</evidence>
<evidence type="ECO:0008006" key="12">
    <source>
        <dbReference type="Google" id="ProtNLM"/>
    </source>
</evidence>
<evidence type="ECO:0000256" key="1">
    <source>
        <dbReference type="ARBA" id="ARBA00022536"/>
    </source>
</evidence>
<dbReference type="PROSITE" id="PS01187">
    <property type="entry name" value="EGF_CA"/>
    <property type="match status" value="1"/>
</dbReference>
<evidence type="ECO:0000313" key="10">
    <source>
        <dbReference type="EMBL" id="KAG7320962.1"/>
    </source>
</evidence>
<dbReference type="SMART" id="SM00181">
    <property type="entry name" value="EGF"/>
    <property type="match status" value="2"/>
</dbReference>
<dbReference type="GO" id="GO:0009986">
    <property type="term" value="C:cell surface"/>
    <property type="evidence" value="ECO:0007669"/>
    <property type="project" value="TreeGrafter"/>
</dbReference>
<keyword evidence="11" id="KW-1185">Reference proteome</keyword>
<keyword evidence="5 6" id="KW-1015">Disulfide bond</keyword>
<feature type="disulfide bond" evidence="6">
    <location>
        <begin position="149"/>
        <end position="159"/>
    </location>
</feature>
<dbReference type="InterPro" id="IPR011489">
    <property type="entry name" value="EMI_domain"/>
</dbReference>
<feature type="domain" description="EGF-like" evidence="8">
    <location>
        <begin position="179"/>
        <end position="218"/>
    </location>
</feature>
<dbReference type="GO" id="GO:0005576">
    <property type="term" value="C:extracellular region"/>
    <property type="evidence" value="ECO:0007669"/>
    <property type="project" value="TreeGrafter"/>
</dbReference>
<feature type="domain" description="EMI" evidence="9">
    <location>
        <begin position="28"/>
        <end position="105"/>
    </location>
</feature>
<sequence length="345" mass="38751">MYGTVILSSFLFSLHASCTPLQFHGHHGRRVCAGKAERVVTSTESFIQPVHKPYLTICHNQRICSTYKTVYKVSYRQVSRLELSSHIYSECCPGWRRVHSLNCNHGKTPEDTEKPRPHLYNFQIRSLYFINVCLCVCLSLYVYVSTAVCVQSCLNGGSCTKPNHCACPVGWTGRYCQIDVDECKGAHGCSHQCMNSAGSYQCVCADGFRLAEDRRSCLSLCALPLPSHPTVASEREVDNHLSTNNNRGADAGLVANVTEEVQILRNRVQLLEQKLEMVLAPFSTFFLPEEDMANRNGFLLDKADFLSDQTNFLSHSLRQLDRIDSLSEQVSFLEERLGSCSCQEN</sequence>
<dbReference type="Pfam" id="PF07645">
    <property type="entry name" value="EGF_CA"/>
    <property type="match status" value="1"/>
</dbReference>
<organism evidence="10 11">
    <name type="scientific">Hemibagrus wyckioides</name>
    <dbReference type="NCBI Taxonomy" id="337641"/>
    <lineage>
        <taxon>Eukaryota</taxon>
        <taxon>Metazoa</taxon>
        <taxon>Chordata</taxon>
        <taxon>Craniata</taxon>
        <taxon>Vertebrata</taxon>
        <taxon>Euteleostomi</taxon>
        <taxon>Actinopterygii</taxon>
        <taxon>Neopterygii</taxon>
        <taxon>Teleostei</taxon>
        <taxon>Ostariophysi</taxon>
        <taxon>Siluriformes</taxon>
        <taxon>Bagridae</taxon>
        <taxon>Hemibagrus</taxon>
    </lineage>
</organism>
<comment type="caution">
    <text evidence="10">The sequence shown here is derived from an EMBL/GenBank/DDBJ whole genome shotgun (WGS) entry which is preliminary data.</text>
</comment>
<dbReference type="Proteomes" id="UP000824219">
    <property type="component" value="Linkage Group LG18"/>
</dbReference>
<dbReference type="InterPro" id="IPR049883">
    <property type="entry name" value="NOTCH1_EGF-like"/>
</dbReference>
<feature type="disulfide bond" evidence="6">
    <location>
        <begin position="167"/>
        <end position="176"/>
    </location>
</feature>
<feature type="disulfide bond" evidence="6">
    <location>
        <begin position="183"/>
        <end position="193"/>
    </location>
</feature>
<comment type="caution">
    <text evidence="6">Lacks conserved residue(s) required for the propagation of feature annotation.</text>
</comment>
<dbReference type="PANTHER" id="PTHR14949">
    <property type="entry name" value="EGF-LIKE-DOMAIN, MULTIPLE 7, 8"/>
    <property type="match status" value="1"/>
</dbReference>
<protein>
    <recommendedName>
        <fullName evidence="12">EGF-like-domain, multiple 7</fullName>
    </recommendedName>
</protein>
<evidence type="ECO:0000256" key="7">
    <source>
        <dbReference type="SAM" id="SignalP"/>
    </source>
</evidence>
<evidence type="ECO:0000313" key="11">
    <source>
        <dbReference type="Proteomes" id="UP000824219"/>
    </source>
</evidence>
<evidence type="ECO:0000256" key="4">
    <source>
        <dbReference type="ARBA" id="ARBA00023054"/>
    </source>
</evidence>
<evidence type="ECO:0000259" key="8">
    <source>
        <dbReference type="PROSITE" id="PS50026"/>
    </source>
</evidence>
<dbReference type="InterPro" id="IPR018097">
    <property type="entry name" value="EGF_Ca-bd_CS"/>
</dbReference>
<dbReference type="GO" id="GO:0005102">
    <property type="term" value="F:signaling receptor binding"/>
    <property type="evidence" value="ECO:0007669"/>
    <property type="project" value="TreeGrafter"/>
</dbReference>
<keyword evidence="4" id="KW-0175">Coiled coil</keyword>
<accession>A0A9D3SE88</accession>
<keyword evidence="2 7" id="KW-0732">Signal</keyword>
<evidence type="ECO:0000259" key="9">
    <source>
        <dbReference type="PROSITE" id="PS51041"/>
    </source>
</evidence>
<dbReference type="GO" id="GO:0005509">
    <property type="term" value="F:calcium ion binding"/>
    <property type="evidence" value="ECO:0007669"/>
    <property type="project" value="InterPro"/>
</dbReference>
<dbReference type="Gene3D" id="2.10.25.10">
    <property type="entry name" value="Laminin"/>
    <property type="match status" value="2"/>
</dbReference>
<dbReference type="SUPFAM" id="SSF57196">
    <property type="entry name" value="EGF/Laminin"/>
    <property type="match status" value="2"/>
</dbReference>
<evidence type="ECO:0000256" key="6">
    <source>
        <dbReference type="PROSITE-ProRule" id="PRU00076"/>
    </source>
</evidence>